<evidence type="ECO:0000313" key="2">
    <source>
        <dbReference type="EMBL" id="MFC0682899.1"/>
    </source>
</evidence>
<reference evidence="2 3" key="1">
    <citation type="submission" date="2024-09" db="EMBL/GenBank/DDBJ databases">
        <authorList>
            <person name="Sun Q."/>
            <person name="Mori K."/>
        </authorList>
    </citation>
    <scope>NUCLEOTIDE SEQUENCE [LARGE SCALE GENOMIC DNA]</scope>
    <source>
        <strain evidence="2 3">KCTC 23076</strain>
    </source>
</reference>
<keyword evidence="1" id="KW-0732">Signal</keyword>
<keyword evidence="3" id="KW-1185">Reference proteome</keyword>
<evidence type="ECO:0000313" key="3">
    <source>
        <dbReference type="Proteomes" id="UP001589896"/>
    </source>
</evidence>
<feature type="chain" id="PRO_5046516014" evidence="1">
    <location>
        <begin position="19"/>
        <end position="157"/>
    </location>
</feature>
<sequence length="157" mass="17333">MNRIALLGLLLFPMLSHAAYRCDPSAAPDVIEQSFGAELERLSAAQKAAEATHEAKLSRIGDELVKSGAWSSADRARFYQDLMVDQIFAKEEKLKAKYLASFMASMEAAEKASGKDSAELCRLAEGALSIFGEIVSSNQRQWHYMENELSKVQRKGS</sequence>
<proteinExistence type="predicted"/>
<organism evidence="2 3">
    <name type="scientific">Lysobacter korlensis</name>
    <dbReference type="NCBI Taxonomy" id="553636"/>
    <lineage>
        <taxon>Bacteria</taxon>
        <taxon>Pseudomonadati</taxon>
        <taxon>Pseudomonadota</taxon>
        <taxon>Gammaproteobacteria</taxon>
        <taxon>Lysobacterales</taxon>
        <taxon>Lysobacteraceae</taxon>
        <taxon>Lysobacter</taxon>
    </lineage>
</organism>
<name>A0ABV6S236_9GAMM</name>
<feature type="signal peptide" evidence="1">
    <location>
        <begin position="1"/>
        <end position="18"/>
    </location>
</feature>
<evidence type="ECO:0000256" key="1">
    <source>
        <dbReference type="SAM" id="SignalP"/>
    </source>
</evidence>
<dbReference type="Proteomes" id="UP001589896">
    <property type="component" value="Unassembled WGS sequence"/>
</dbReference>
<dbReference type="RefSeq" id="WP_386677368.1">
    <property type="nucleotide sequence ID" value="NZ_JBHLTG010000027.1"/>
</dbReference>
<protein>
    <submittedName>
        <fullName evidence="2">Uncharacterized protein</fullName>
    </submittedName>
</protein>
<comment type="caution">
    <text evidence="2">The sequence shown here is derived from an EMBL/GenBank/DDBJ whole genome shotgun (WGS) entry which is preliminary data.</text>
</comment>
<accession>A0ABV6S236</accession>
<gene>
    <name evidence="2" type="ORF">ACFFGH_34155</name>
</gene>
<dbReference type="EMBL" id="JBHLTG010000027">
    <property type="protein sequence ID" value="MFC0682899.1"/>
    <property type="molecule type" value="Genomic_DNA"/>
</dbReference>